<accession>A0A9D4JNN7</accession>
<dbReference type="AlphaFoldDB" id="A0A9D4JNN7"/>
<gene>
    <name evidence="1" type="ORF">DPMN_142671</name>
</gene>
<dbReference type="Proteomes" id="UP000828390">
    <property type="component" value="Unassembled WGS sequence"/>
</dbReference>
<dbReference type="EMBL" id="JAIWYP010000006">
    <property type="protein sequence ID" value="KAH3814177.1"/>
    <property type="molecule type" value="Genomic_DNA"/>
</dbReference>
<name>A0A9D4JNN7_DREPO</name>
<sequence>MEISKKMKEAKKGWIEEHYNNIDKRLFQEALRMAKITLKTLTKTSQLKASVIADA</sequence>
<reference evidence="1" key="1">
    <citation type="journal article" date="2019" name="bioRxiv">
        <title>The Genome of the Zebra Mussel, Dreissena polymorpha: A Resource for Invasive Species Research.</title>
        <authorList>
            <person name="McCartney M.A."/>
            <person name="Auch B."/>
            <person name="Kono T."/>
            <person name="Mallez S."/>
            <person name="Zhang Y."/>
            <person name="Obille A."/>
            <person name="Becker A."/>
            <person name="Abrahante J.E."/>
            <person name="Garbe J."/>
            <person name="Badalamenti J.P."/>
            <person name="Herman A."/>
            <person name="Mangelson H."/>
            <person name="Liachko I."/>
            <person name="Sullivan S."/>
            <person name="Sone E.D."/>
            <person name="Koren S."/>
            <person name="Silverstein K.A.T."/>
            <person name="Beckman K.B."/>
            <person name="Gohl D.M."/>
        </authorList>
    </citation>
    <scope>NUCLEOTIDE SEQUENCE</scope>
    <source>
        <strain evidence="1">Duluth1</strain>
        <tissue evidence="1">Whole animal</tissue>
    </source>
</reference>
<keyword evidence="2" id="KW-1185">Reference proteome</keyword>
<proteinExistence type="predicted"/>
<comment type="caution">
    <text evidence="1">The sequence shown here is derived from an EMBL/GenBank/DDBJ whole genome shotgun (WGS) entry which is preliminary data.</text>
</comment>
<protein>
    <submittedName>
        <fullName evidence="1">Uncharacterized protein</fullName>
    </submittedName>
</protein>
<organism evidence="1 2">
    <name type="scientific">Dreissena polymorpha</name>
    <name type="common">Zebra mussel</name>
    <name type="synonym">Mytilus polymorpha</name>
    <dbReference type="NCBI Taxonomy" id="45954"/>
    <lineage>
        <taxon>Eukaryota</taxon>
        <taxon>Metazoa</taxon>
        <taxon>Spiralia</taxon>
        <taxon>Lophotrochozoa</taxon>
        <taxon>Mollusca</taxon>
        <taxon>Bivalvia</taxon>
        <taxon>Autobranchia</taxon>
        <taxon>Heteroconchia</taxon>
        <taxon>Euheterodonta</taxon>
        <taxon>Imparidentia</taxon>
        <taxon>Neoheterodontei</taxon>
        <taxon>Myida</taxon>
        <taxon>Dreissenoidea</taxon>
        <taxon>Dreissenidae</taxon>
        <taxon>Dreissena</taxon>
    </lineage>
</organism>
<evidence type="ECO:0000313" key="2">
    <source>
        <dbReference type="Proteomes" id="UP000828390"/>
    </source>
</evidence>
<reference evidence="1" key="2">
    <citation type="submission" date="2020-11" db="EMBL/GenBank/DDBJ databases">
        <authorList>
            <person name="McCartney M.A."/>
            <person name="Auch B."/>
            <person name="Kono T."/>
            <person name="Mallez S."/>
            <person name="Becker A."/>
            <person name="Gohl D.M."/>
            <person name="Silverstein K.A.T."/>
            <person name="Koren S."/>
            <person name="Bechman K.B."/>
            <person name="Herman A."/>
            <person name="Abrahante J.E."/>
            <person name="Garbe J."/>
        </authorList>
    </citation>
    <scope>NUCLEOTIDE SEQUENCE</scope>
    <source>
        <strain evidence="1">Duluth1</strain>
        <tissue evidence="1">Whole animal</tissue>
    </source>
</reference>
<evidence type="ECO:0000313" key="1">
    <source>
        <dbReference type="EMBL" id="KAH3814177.1"/>
    </source>
</evidence>